<dbReference type="Proteomes" id="UP000309997">
    <property type="component" value="Unassembled WGS sequence"/>
</dbReference>
<gene>
    <name evidence="1" type="ORF">D5086_000739</name>
</gene>
<dbReference type="EMBL" id="RCHU02000001">
    <property type="protein sequence ID" value="KAL3609719.1"/>
    <property type="molecule type" value="Genomic_DNA"/>
</dbReference>
<evidence type="ECO:0000313" key="2">
    <source>
        <dbReference type="Proteomes" id="UP000309997"/>
    </source>
</evidence>
<comment type="caution">
    <text evidence="1">The sequence shown here is derived from an EMBL/GenBank/DDBJ whole genome shotgun (WGS) entry which is preliminary data.</text>
</comment>
<accession>A0ACC4CX78</accession>
<organism evidence="1 2">
    <name type="scientific">Populus alba</name>
    <name type="common">White poplar</name>
    <dbReference type="NCBI Taxonomy" id="43335"/>
    <lineage>
        <taxon>Eukaryota</taxon>
        <taxon>Viridiplantae</taxon>
        <taxon>Streptophyta</taxon>
        <taxon>Embryophyta</taxon>
        <taxon>Tracheophyta</taxon>
        <taxon>Spermatophyta</taxon>
        <taxon>Magnoliopsida</taxon>
        <taxon>eudicotyledons</taxon>
        <taxon>Gunneridae</taxon>
        <taxon>Pentapetalae</taxon>
        <taxon>rosids</taxon>
        <taxon>fabids</taxon>
        <taxon>Malpighiales</taxon>
        <taxon>Salicaceae</taxon>
        <taxon>Saliceae</taxon>
        <taxon>Populus</taxon>
    </lineage>
</organism>
<name>A0ACC4CX78_POPAL</name>
<proteinExistence type="predicted"/>
<evidence type="ECO:0000313" key="1">
    <source>
        <dbReference type="EMBL" id="KAL3609719.1"/>
    </source>
</evidence>
<keyword evidence="2" id="KW-1185">Reference proteome</keyword>
<reference evidence="1 2" key="1">
    <citation type="journal article" date="2024" name="Plant Biotechnol. J.">
        <title>Genome and CRISPR/Cas9 system of a widespread forest tree (Populus alba) in the world.</title>
        <authorList>
            <person name="Liu Y.J."/>
            <person name="Jiang P.F."/>
            <person name="Han X.M."/>
            <person name="Li X.Y."/>
            <person name="Wang H.M."/>
            <person name="Wang Y.J."/>
            <person name="Wang X.X."/>
            <person name="Zeng Q.Y."/>
        </authorList>
    </citation>
    <scope>NUCLEOTIDE SEQUENCE [LARGE SCALE GENOMIC DNA]</scope>
    <source>
        <strain evidence="2">cv. PAL-ZL1</strain>
    </source>
</reference>
<sequence length="612" mass="68706">MVALSSLQVVQFRPPQDLSLHKWRPRSFIKCRIAEPTGEPAPLGQKTKYMDGFFEKAFMTLFARKMEKFAAPAKNGSASKEKGWFDYDYESFVDVSKRVMQGRNRKQQQEVVREVLLSMLPPGAPEQFKKLFPPTKWAAEFNAALTVPFFQWLVGPSEVVEVEVNGEKQKSGVHIKKCRYLENSGCVGMCVNMCKIPTQDFFTNEFGLPLTMIPNFEDMSCEMVYGQVPPPFEEDPVVKQPCLADILTFRSVIFYILDEVFVGDPNMDHRCWERPEDMDTPRNVYKVTIQNPGSDVAAETAAALAAASIVFKESDPSYSTKLLHTAMKVFDFADRYRGSYSNSLNSVVCPFYCSYSGYQDELLWGASWIHRASQNGSYLTYIQSNGHTMGSDDDDYSFSWDDKRPGTKILLSKEFLEKTTEEFQLYKSHSDNYICSLIPGTSSFQAQYTPGGLFYKASESNLQYVTSTTFLLLTYAKYLGSNGGVARCGGSTVTAESLIAQAKKQVDYILGDNPARMSYMVGFGNRYPQHVHHRGSSVPSIHAHPNRISCNDGFQFLYSSSPNPNVLVGAIIGGPDNRDNFADDRNNYQQSEPATYINAPFVGALAFFSAKN</sequence>
<protein>
    <submittedName>
        <fullName evidence="1">Uncharacterized protein</fullName>
    </submittedName>
</protein>